<keyword evidence="2" id="KW-1185">Reference proteome</keyword>
<protein>
    <submittedName>
        <fullName evidence="1">Uncharacterized protein</fullName>
    </submittedName>
</protein>
<reference evidence="1" key="1">
    <citation type="submission" date="2020-08" db="EMBL/GenBank/DDBJ databases">
        <title>Genome sequencing and assembly of the red palm weevil Rhynchophorus ferrugineus.</title>
        <authorList>
            <person name="Dias G.B."/>
            <person name="Bergman C.M."/>
            <person name="Manee M."/>
        </authorList>
    </citation>
    <scope>NUCLEOTIDE SEQUENCE</scope>
    <source>
        <strain evidence="1">AA-2017</strain>
        <tissue evidence="1">Whole larva</tissue>
    </source>
</reference>
<dbReference type="EMBL" id="JAACXV010000031">
    <property type="protein sequence ID" value="KAF7286281.1"/>
    <property type="molecule type" value="Genomic_DNA"/>
</dbReference>
<sequence length="126" mass="14155">MESIFCNSSPSEKTKNERLRVKFQLPANLERNLAKTPPLKLFITGLLSALKSLRCPAPPPSPDPSPPFRGVSARHKVTLITINPCELNDFRCRSDNCREMRKSSGTAETYKAWRGRREEKNVGVDG</sequence>
<proteinExistence type="predicted"/>
<name>A0A834IUH0_RHYFE</name>
<evidence type="ECO:0000313" key="2">
    <source>
        <dbReference type="Proteomes" id="UP000625711"/>
    </source>
</evidence>
<comment type="caution">
    <text evidence="1">The sequence shown here is derived from an EMBL/GenBank/DDBJ whole genome shotgun (WGS) entry which is preliminary data.</text>
</comment>
<accession>A0A834IUH0</accession>
<evidence type="ECO:0000313" key="1">
    <source>
        <dbReference type="EMBL" id="KAF7286281.1"/>
    </source>
</evidence>
<dbReference type="AlphaFoldDB" id="A0A834IUH0"/>
<gene>
    <name evidence="1" type="ORF">GWI33_006365</name>
</gene>
<organism evidence="1 2">
    <name type="scientific">Rhynchophorus ferrugineus</name>
    <name type="common">Red palm weevil</name>
    <name type="synonym">Curculio ferrugineus</name>
    <dbReference type="NCBI Taxonomy" id="354439"/>
    <lineage>
        <taxon>Eukaryota</taxon>
        <taxon>Metazoa</taxon>
        <taxon>Ecdysozoa</taxon>
        <taxon>Arthropoda</taxon>
        <taxon>Hexapoda</taxon>
        <taxon>Insecta</taxon>
        <taxon>Pterygota</taxon>
        <taxon>Neoptera</taxon>
        <taxon>Endopterygota</taxon>
        <taxon>Coleoptera</taxon>
        <taxon>Polyphaga</taxon>
        <taxon>Cucujiformia</taxon>
        <taxon>Curculionidae</taxon>
        <taxon>Dryophthorinae</taxon>
        <taxon>Rhynchophorus</taxon>
    </lineage>
</organism>
<dbReference type="Proteomes" id="UP000625711">
    <property type="component" value="Unassembled WGS sequence"/>
</dbReference>